<gene>
    <name evidence="1" type="ORF">OUZ56_011801</name>
</gene>
<sequence>MPSSALGHIPFPDWLESSREESFSRTLSLRRHLDFRLWQVRCSTTNNFLYWAHHPFAVVEGQVQDYEHLCPPIPAAATDWTSSTTFVLGSSPSSLQLWQVRSSDDCTVFENVDVDPHFGIVDDDVESFTSEEDVTVDHFHEEQPNVVLNSCDVEESDLSFRDKLASWAVLPGVKHVHVNKLLALLRTHSCHSDLPSDVRSLIGTPRVVVLHEVHPGHYYHFGVVKAIFSVVRANSRLQVEEKQDEDVEFYIREWLRHSQERCDRKGISPATYEDPMDQ</sequence>
<organism evidence="1 2">
    <name type="scientific">Daphnia magna</name>
    <dbReference type="NCBI Taxonomy" id="35525"/>
    <lineage>
        <taxon>Eukaryota</taxon>
        <taxon>Metazoa</taxon>
        <taxon>Ecdysozoa</taxon>
        <taxon>Arthropoda</taxon>
        <taxon>Crustacea</taxon>
        <taxon>Branchiopoda</taxon>
        <taxon>Diplostraca</taxon>
        <taxon>Cladocera</taxon>
        <taxon>Anomopoda</taxon>
        <taxon>Daphniidae</taxon>
        <taxon>Daphnia</taxon>
    </lineage>
</organism>
<reference evidence="1 2" key="1">
    <citation type="journal article" date="2023" name="Nucleic Acids Res.">
        <title>The hologenome of Daphnia magna reveals possible DNA methylation and microbiome-mediated evolution of the host genome.</title>
        <authorList>
            <person name="Chaturvedi A."/>
            <person name="Li X."/>
            <person name="Dhandapani V."/>
            <person name="Marshall H."/>
            <person name="Kissane S."/>
            <person name="Cuenca-Cambronero M."/>
            <person name="Asole G."/>
            <person name="Calvet F."/>
            <person name="Ruiz-Romero M."/>
            <person name="Marangio P."/>
            <person name="Guigo R."/>
            <person name="Rago D."/>
            <person name="Mirbahai L."/>
            <person name="Eastwood N."/>
            <person name="Colbourne J.K."/>
            <person name="Zhou J."/>
            <person name="Mallon E."/>
            <person name="Orsini L."/>
        </authorList>
    </citation>
    <scope>NUCLEOTIDE SEQUENCE [LARGE SCALE GENOMIC DNA]</scope>
    <source>
        <strain evidence="1">LRV0_1</strain>
    </source>
</reference>
<dbReference type="EMBL" id="JAOYFB010000002">
    <property type="protein sequence ID" value="KAK4006643.1"/>
    <property type="molecule type" value="Genomic_DNA"/>
</dbReference>
<comment type="caution">
    <text evidence="1">The sequence shown here is derived from an EMBL/GenBank/DDBJ whole genome shotgun (WGS) entry which is preliminary data.</text>
</comment>
<dbReference type="Proteomes" id="UP001234178">
    <property type="component" value="Unassembled WGS sequence"/>
</dbReference>
<evidence type="ECO:0000313" key="1">
    <source>
        <dbReference type="EMBL" id="KAK4006643.1"/>
    </source>
</evidence>
<evidence type="ECO:0000313" key="2">
    <source>
        <dbReference type="Proteomes" id="UP001234178"/>
    </source>
</evidence>
<keyword evidence="2" id="KW-1185">Reference proteome</keyword>
<accession>A0ABQ9Z177</accession>
<name>A0ABQ9Z177_9CRUS</name>
<protein>
    <submittedName>
        <fullName evidence="1">Uncharacterized protein</fullName>
    </submittedName>
</protein>
<proteinExistence type="predicted"/>